<dbReference type="AlphaFoldDB" id="A0AAU6SKE9"/>
<dbReference type="CDD" id="cd00342">
    <property type="entry name" value="gram_neg_porins"/>
    <property type="match status" value="1"/>
</dbReference>
<dbReference type="EMBL" id="CP095338">
    <property type="protein sequence ID" value="XAG20400.1"/>
    <property type="molecule type" value="Genomic_DNA"/>
</dbReference>
<sequence length="339" mass="37845">MKKTLVALLVASAATSVNAADIYKSDDVTVDFYGQLRQHVEFTNKKDAEGNSVDPKIDQGSSRVGVNLTYKALEEGLDVVAKVEYRVDESWSLRQHYIGMSSEYGVMTYGKQTPIYDDVYGAEYSYHYGLAPYRGGLDENFWQSSAIKYQLALDNSWVKAQYNLAENNSNPELFEIYVGTSYDAWALHLGGAQMRNKTSSTKLQTKDDVVGNAAPIYKTTINDLESTYFEATAEYSLGKGVVGFTYAYNEDKNKLNNNTKVKSNGFHLGAKYEVAPKTSLYGGAQFIDGKNDAADITNLYLGAEYMFAKWARTYVEYGFNDTDNEKNVSSLAIGARVYW</sequence>
<dbReference type="SUPFAM" id="SSF56935">
    <property type="entry name" value="Porins"/>
    <property type="match status" value="1"/>
</dbReference>
<evidence type="ECO:0000256" key="1">
    <source>
        <dbReference type="ARBA" id="ARBA00004571"/>
    </source>
</evidence>
<dbReference type="InterPro" id="IPR023614">
    <property type="entry name" value="Porin_dom_sf"/>
</dbReference>
<evidence type="ECO:0000313" key="6">
    <source>
        <dbReference type="EMBL" id="XAG20400.1"/>
    </source>
</evidence>
<dbReference type="GO" id="GO:0009279">
    <property type="term" value="C:cell outer membrane"/>
    <property type="evidence" value="ECO:0007669"/>
    <property type="project" value="UniProtKB-SubCell"/>
</dbReference>
<evidence type="ECO:0000259" key="5">
    <source>
        <dbReference type="Pfam" id="PF13609"/>
    </source>
</evidence>
<dbReference type="Pfam" id="PF13609">
    <property type="entry name" value="Porin_4"/>
    <property type="match status" value="1"/>
</dbReference>
<dbReference type="Gene3D" id="2.40.160.10">
    <property type="entry name" value="Porin"/>
    <property type="match status" value="1"/>
</dbReference>
<name>A0AAU6SKE9_UNCXX</name>
<organism evidence="6">
    <name type="scientific">bacterium 19PA01SH03</name>
    <dbReference type="NCBI Taxonomy" id="2920705"/>
    <lineage>
        <taxon>Bacteria</taxon>
    </lineage>
</organism>
<dbReference type="InterPro" id="IPR033900">
    <property type="entry name" value="Gram_neg_porin_domain"/>
</dbReference>
<dbReference type="GO" id="GO:0015288">
    <property type="term" value="F:porin activity"/>
    <property type="evidence" value="ECO:0007669"/>
    <property type="project" value="InterPro"/>
</dbReference>
<dbReference type="PANTHER" id="PTHR34501">
    <property type="entry name" value="PROTEIN YDDL-RELATED"/>
    <property type="match status" value="1"/>
</dbReference>
<protein>
    <submittedName>
        <fullName evidence="6">Porin</fullName>
    </submittedName>
</protein>
<reference evidence="6" key="1">
    <citation type="submission" date="2022-03" db="EMBL/GenBank/DDBJ databases">
        <title>Sea Food Isolates.</title>
        <authorList>
            <person name="Li c."/>
        </authorList>
    </citation>
    <scope>NUCLEOTIDE SEQUENCE</scope>
    <source>
        <strain evidence="6">19PA01SH03</strain>
    </source>
</reference>
<feature type="chain" id="PRO_5043357943" evidence="4">
    <location>
        <begin position="20"/>
        <end position="339"/>
    </location>
</feature>
<feature type="signal peptide" evidence="4">
    <location>
        <begin position="1"/>
        <end position="19"/>
    </location>
</feature>
<feature type="domain" description="Porin" evidence="5">
    <location>
        <begin position="7"/>
        <end position="324"/>
    </location>
</feature>
<dbReference type="PANTHER" id="PTHR34501:SF2">
    <property type="entry name" value="OUTER MEMBRANE PORIN F-RELATED"/>
    <property type="match status" value="1"/>
</dbReference>
<dbReference type="InterPro" id="IPR050298">
    <property type="entry name" value="Gram-neg_bact_OMP"/>
</dbReference>
<evidence type="ECO:0000256" key="4">
    <source>
        <dbReference type="SAM" id="SignalP"/>
    </source>
</evidence>
<accession>A0AAU6SKE9</accession>
<comment type="subcellular location">
    <subcellularLocation>
        <location evidence="1">Cell outer membrane</location>
        <topology evidence="1">Multi-pass membrane protein</topology>
    </subcellularLocation>
</comment>
<proteinExistence type="predicted"/>
<evidence type="ECO:0000256" key="2">
    <source>
        <dbReference type="ARBA" id="ARBA00022729"/>
    </source>
</evidence>
<keyword evidence="2 4" id="KW-0732">Signal</keyword>
<gene>
    <name evidence="6" type="ORF">MRN70_08655</name>
</gene>
<keyword evidence="3" id="KW-0472">Membrane</keyword>
<evidence type="ECO:0000256" key="3">
    <source>
        <dbReference type="ARBA" id="ARBA00023136"/>
    </source>
</evidence>